<dbReference type="InterPro" id="IPR012349">
    <property type="entry name" value="Split_barrel_FMN-bd"/>
</dbReference>
<dbReference type="EMBL" id="BOPG01000012">
    <property type="protein sequence ID" value="GIJ54763.1"/>
    <property type="molecule type" value="Genomic_DNA"/>
</dbReference>
<evidence type="ECO:0000313" key="1">
    <source>
        <dbReference type="EMBL" id="GIJ54763.1"/>
    </source>
</evidence>
<dbReference type="SUPFAM" id="SSF50475">
    <property type="entry name" value="FMN-binding split barrel"/>
    <property type="match status" value="1"/>
</dbReference>
<dbReference type="Proteomes" id="UP000612585">
    <property type="component" value="Unassembled WGS sequence"/>
</dbReference>
<organism evidence="1 2">
    <name type="scientific">Virgisporangium aurantiacum</name>
    <dbReference type="NCBI Taxonomy" id="175570"/>
    <lineage>
        <taxon>Bacteria</taxon>
        <taxon>Bacillati</taxon>
        <taxon>Actinomycetota</taxon>
        <taxon>Actinomycetes</taxon>
        <taxon>Micromonosporales</taxon>
        <taxon>Micromonosporaceae</taxon>
        <taxon>Virgisporangium</taxon>
    </lineage>
</organism>
<accession>A0A8J4DYS7</accession>
<dbReference type="InterPro" id="IPR024747">
    <property type="entry name" value="Pyridox_Oxase-rel"/>
</dbReference>
<proteinExistence type="predicted"/>
<dbReference type="Pfam" id="PF12900">
    <property type="entry name" value="Pyridox_ox_2"/>
    <property type="match status" value="1"/>
</dbReference>
<comment type="caution">
    <text evidence="1">The sequence shown here is derived from an EMBL/GenBank/DDBJ whole genome shotgun (WGS) entry which is preliminary data.</text>
</comment>
<protein>
    <recommendedName>
        <fullName evidence="3">Pyridoxamine 5'-phosphate oxidase</fullName>
    </recommendedName>
</protein>
<dbReference type="RefSeq" id="WP_203990354.1">
    <property type="nucleotide sequence ID" value="NZ_BOPG01000012.1"/>
</dbReference>
<evidence type="ECO:0000313" key="2">
    <source>
        <dbReference type="Proteomes" id="UP000612585"/>
    </source>
</evidence>
<sequence>MARLSPLGPEKCLSLLASVPFGRVVFTQRALPAIRPVNHIVDQGHVVIRTSLGSGLGAVAGAGTVVAYEADAIDPDARSGWSVVVTGVARVVTERDEIARYESLLRPWVDGPRDSFIRIPVELVTGYAMEPTAADG</sequence>
<keyword evidence="2" id="KW-1185">Reference proteome</keyword>
<gene>
    <name evidence="1" type="ORF">Vau01_022790</name>
</gene>
<reference evidence="1" key="1">
    <citation type="submission" date="2021-01" db="EMBL/GenBank/DDBJ databases">
        <title>Whole genome shotgun sequence of Virgisporangium aurantiacum NBRC 16421.</title>
        <authorList>
            <person name="Komaki H."/>
            <person name="Tamura T."/>
        </authorList>
    </citation>
    <scope>NUCLEOTIDE SEQUENCE</scope>
    <source>
        <strain evidence="1">NBRC 16421</strain>
    </source>
</reference>
<evidence type="ECO:0008006" key="3">
    <source>
        <dbReference type="Google" id="ProtNLM"/>
    </source>
</evidence>
<name>A0A8J4DYS7_9ACTN</name>
<dbReference type="AlphaFoldDB" id="A0A8J4DYS7"/>
<dbReference type="Gene3D" id="2.30.110.10">
    <property type="entry name" value="Electron Transport, Fmn-binding Protein, Chain A"/>
    <property type="match status" value="1"/>
</dbReference>